<evidence type="ECO:0000256" key="10">
    <source>
        <dbReference type="RuleBase" id="RU362022"/>
    </source>
</evidence>
<evidence type="ECO:0000256" key="5">
    <source>
        <dbReference type="ARBA" id="ARBA00022679"/>
    </source>
</evidence>
<keyword evidence="12" id="KW-1185">Reference proteome</keyword>
<dbReference type="EMBL" id="CAACVS010000488">
    <property type="protein sequence ID" value="VEU42841.1"/>
    <property type="molecule type" value="Genomic_DNA"/>
</dbReference>
<evidence type="ECO:0000256" key="3">
    <source>
        <dbReference type="ARBA" id="ARBA00012151"/>
    </source>
</evidence>
<evidence type="ECO:0000256" key="7">
    <source>
        <dbReference type="ARBA" id="ARBA00022692"/>
    </source>
</evidence>
<keyword evidence="4 10" id="KW-0489">Methyltransferase</keyword>
<comment type="subcellular location">
    <subcellularLocation>
        <location evidence="10">Endoplasmic reticulum membrane</location>
        <topology evidence="10">Multi-pass membrane protein</topology>
    </subcellularLocation>
    <subcellularLocation>
        <location evidence="1">Membrane</location>
        <topology evidence="1">Multi-pass membrane protein</topology>
    </subcellularLocation>
</comment>
<dbReference type="AlphaFoldDB" id="A0A448ZLD5"/>
<proteinExistence type="inferred from homology"/>
<keyword evidence="7 10" id="KW-0812">Transmembrane</keyword>
<keyword evidence="9 10" id="KW-0472">Membrane</keyword>
<name>A0A448ZLD5_9STRA</name>
<evidence type="ECO:0000256" key="2">
    <source>
        <dbReference type="ARBA" id="ARBA00009140"/>
    </source>
</evidence>
<evidence type="ECO:0000313" key="12">
    <source>
        <dbReference type="Proteomes" id="UP000291116"/>
    </source>
</evidence>
<protein>
    <recommendedName>
        <fullName evidence="3 10">Protein-S-isoprenylcysteine O-methyltransferase</fullName>
        <ecNumber evidence="3 10">2.1.1.100</ecNumber>
    </recommendedName>
</protein>
<accession>A0A448ZLD5</accession>
<dbReference type="PANTHER" id="PTHR12714">
    <property type="entry name" value="PROTEIN-S ISOPRENYLCYSTEINE O-METHYLTRANSFERASE"/>
    <property type="match status" value="1"/>
</dbReference>
<keyword evidence="6 10" id="KW-0949">S-adenosyl-L-methionine</keyword>
<dbReference type="EC" id="2.1.1.100" evidence="3 10"/>
<sequence>MEEIIESLRPISRCLDRVQSVLALDFLNGRLVDVDGPQKSLGRVGILSCFLGTLLGIHVSAGCGLLWFSSTFPFFFSPRRAAEIVAWCLYVSAMCTFHLMEFFVTAFYNPTVVASDSFLVNHSKAYTVASIIAGTEFWLGFWCGGGGGEGIDDDAPSNATESGWWWVTTIVGIVMVVFSQTMRSRAMMKCGESFNHYIQTERKENHVLVTDGIYTWFRHPSYTGFYYWSIGTQVVLHNPWSAILFAVAGWKFFSQRIPYEERSLLRLFGDQYYDYVGRTYVGIPFVPSIPNRKEGAVGIGSASHQKEEHRTEEAIEIEVEAEKADREKKND</sequence>
<dbReference type="Proteomes" id="UP000291116">
    <property type="component" value="Unassembled WGS sequence"/>
</dbReference>
<dbReference type="GO" id="GO:0005789">
    <property type="term" value="C:endoplasmic reticulum membrane"/>
    <property type="evidence" value="ECO:0007669"/>
    <property type="project" value="UniProtKB-SubCell"/>
</dbReference>
<dbReference type="GO" id="GO:0004671">
    <property type="term" value="F:protein C-terminal S-isoprenylcysteine carboxyl O-methyltransferase activity"/>
    <property type="evidence" value="ECO:0007669"/>
    <property type="project" value="UniProtKB-EC"/>
</dbReference>
<comment type="similarity">
    <text evidence="2 10">Belongs to the class VI-like SAM-binding methyltransferase superfamily. Isoprenylcysteine carboxyl methyltransferase family.</text>
</comment>
<keyword evidence="8 10" id="KW-1133">Transmembrane helix</keyword>
<keyword evidence="10" id="KW-0256">Endoplasmic reticulum</keyword>
<keyword evidence="5" id="KW-0808">Transferase</keyword>
<feature type="transmembrane region" description="Helical" evidence="10">
    <location>
        <begin position="163"/>
        <end position="179"/>
    </location>
</feature>
<feature type="transmembrane region" description="Helical" evidence="10">
    <location>
        <begin position="44"/>
        <end position="69"/>
    </location>
</feature>
<comment type="catalytic activity">
    <reaction evidence="10">
        <text>[protein]-C-terminal S-[(2E,6E)-farnesyl]-L-cysteine + S-adenosyl-L-methionine = [protein]-C-terminal S-[(2E,6E)-farnesyl]-L-cysteine methyl ester + S-adenosyl-L-homocysteine</text>
        <dbReference type="Rhea" id="RHEA:21672"/>
        <dbReference type="Rhea" id="RHEA-COMP:12125"/>
        <dbReference type="Rhea" id="RHEA-COMP:12126"/>
        <dbReference type="ChEBI" id="CHEBI:57856"/>
        <dbReference type="ChEBI" id="CHEBI:59789"/>
        <dbReference type="ChEBI" id="CHEBI:90510"/>
        <dbReference type="ChEBI" id="CHEBI:90511"/>
        <dbReference type="EC" id="2.1.1.100"/>
    </reaction>
</comment>
<dbReference type="PROSITE" id="PS51564">
    <property type="entry name" value="SAM_ICMT"/>
    <property type="match status" value="1"/>
</dbReference>
<reference evidence="11 12" key="1">
    <citation type="submission" date="2019-01" db="EMBL/GenBank/DDBJ databases">
        <authorList>
            <person name="Ferrante I. M."/>
        </authorList>
    </citation>
    <scope>NUCLEOTIDE SEQUENCE [LARGE SCALE GENOMIC DNA]</scope>
    <source>
        <strain evidence="11 12">B856</strain>
    </source>
</reference>
<evidence type="ECO:0000256" key="9">
    <source>
        <dbReference type="ARBA" id="ARBA00023136"/>
    </source>
</evidence>
<evidence type="ECO:0000256" key="4">
    <source>
        <dbReference type="ARBA" id="ARBA00022603"/>
    </source>
</evidence>
<evidence type="ECO:0000256" key="8">
    <source>
        <dbReference type="ARBA" id="ARBA00022989"/>
    </source>
</evidence>
<gene>
    <name evidence="11" type="ORF">PSNMU_V1.4_AUG-EV-PASAV3_0098280</name>
</gene>
<comment type="caution">
    <text evidence="10">Lacks conserved residue(s) required for the propagation of feature annotation.</text>
</comment>
<dbReference type="Gene3D" id="1.20.120.1630">
    <property type="match status" value="1"/>
</dbReference>
<dbReference type="GO" id="GO:0032259">
    <property type="term" value="P:methylation"/>
    <property type="evidence" value="ECO:0007669"/>
    <property type="project" value="UniProtKB-KW"/>
</dbReference>
<dbReference type="OrthoDB" id="422086at2759"/>
<dbReference type="Pfam" id="PF04140">
    <property type="entry name" value="ICMT"/>
    <property type="match status" value="1"/>
</dbReference>
<dbReference type="PANTHER" id="PTHR12714:SF9">
    <property type="entry name" value="PROTEIN-S-ISOPRENYLCYSTEINE O-METHYLTRANSFERASE"/>
    <property type="match status" value="1"/>
</dbReference>
<evidence type="ECO:0000256" key="6">
    <source>
        <dbReference type="ARBA" id="ARBA00022691"/>
    </source>
</evidence>
<evidence type="ECO:0000313" key="11">
    <source>
        <dbReference type="EMBL" id="VEU42841.1"/>
    </source>
</evidence>
<organism evidence="11 12">
    <name type="scientific">Pseudo-nitzschia multistriata</name>
    <dbReference type="NCBI Taxonomy" id="183589"/>
    <lineage>
        <taxon>Eukaryota</taxon>
        <taxon>Sar</taxon>
        <taxon>Stramenopiles</taxon>
        <taxon>Ochrophyta</taxon>
        <taxon>Bacillariophyta</taxon>
        <taxon>Bacillariophyceae</taxon>
        <taxon>Bacillariophycidae</taxon>
        <taxon>Bacillariales</taxon>
        <taxon>Bacillariaceae</taxon>
        <taxon>Pseudo-nitzschia</taxon>
    </lineage>
</organism>
<evidence type="ECO:0000256" key="1">
    <source>
        <dbReference type="ARBA" id="ARBA00004141"/>
    </source>
</evidence>
<dbReference type="InterPro" id="IPR025770">
    <property type="entry name" value="PPMT_MeTrfase"/>
</dbReference>
<dbReference type="InterPro" id="IPR007269">
    <property type="entry name" value="ICMT_MeTrfase"/>
</dbReference>
<feature type="transmembrane region" description="Helical" evidence="10">
    <location>
        <begin position="81"/>
        <end position="100"/>
    </location>
</feature>